<dbReference type="InterPro" id="IPR043129">
    <property type="entry name" value="ATPase_NBD"/>
</dbReference>
<keyword evidence="3" id="KW-1185">Reference proteome</keyword>
<gene>
    <name evidence="2" type="ORF">HUO14_14560</name>
</gene>
<organism evidence="2 3">
    <name type="scientific">Parasphingorhabdus flavimaris</name>
    <dbReference type="NCBI Taxonomy" id="266812"/>
    <lineage>
        <taxon>Bacteria</taxon>
        <taxon>Pseudomonadati</taxon>
        <taxon>Pseudomonadota</taxon>
        <taxon>Alphaproteobacteria</taxon>
        <taxon>Sphingomonadales</taxon>
        <taxon>Sphingomonadaceae</taxon>
        <taxon>Parasphingorhabdus</taxon>
    </lineage>
</organism>
<evidence type="ECO:0000256" key="1">
    <source>
        <dbReference type="SAM" id="MobiDB-lite"/>
    </source>
</evidence>
<dbReference type="Proteomes" id="UP000652427">
    <property type="component" value="Unassembled WGS sequence"/>
</dbReference>
<evidence type="ECO:0008006" key="4">
    <source>
        <dbReference type="Google" id="ProtNLM"/>
    </source>
</evidence>
<dbReference type="SUPFAM" id="SSF53067">
    <property type="entry name" value="Actin-like ATPase domain"/>
    <property type="match status" value="1"/>
</dbReference>
<reference evidence="2 3" key="1">
    <citation type="submission" date="2020-06" db="EMBL/GenBank/DDBJ databases">
        <authorList>
            <person name="Kim S.-J."/>
            <person name="Park S.-J."/>
        </authorList>
    </citation>
    <scope>NUCLEOTIDE SEQUENCE [LARGE SCALE GENOMIC DNA]</scope>
    <source>
        <strain evidence="2 3">SW-151</strain>
    </source>
</reference>
<comment type="caution">
    <text evidence="2">The sequence shown here is derived from an EMBL/GenBank/DDBJ whole genome shotgun (WGS) entry which is preliminary data.</text>
</comment>
<dbReference type="EMBL" id="JABWMH010000004">
    <property type="protein sequence ID" value="NVD29118.1"/>
    <property type="molecule type" value="Genomic_DNA"/>
</dbReference>
<protein>
    <recommendedName>
        <fullName evidence="4">Actin-like ATPase domain-containing protein</fullName>
    </recommendedName>
</protein>
<dbReference type="RefSeq" id="WP_176280541.1">
    <property type="nucleotide sequence ID" value="NZ_JABWMH010000004.1"/>
</dbReference>
<evidence type="ECO:0000313" key="3">
    <source>
        <dbReference type="Proteomes" id="UP000652427"/>
    </source>
</evidence>
<feature type="region of interest" description="Disordered" evidence="1">
    <location>
        <begin position="26"/>
        <end position="61"/>
    </location>
</feature>
<sequence length="568" mass="61945">MKRNRRFPKTTFGDLDSPLSELQKNLASSKNFPTKNGNGASGALTEANQQKKQPATKSAKVDLPVGKKYKLKPQYEERFALRLPDPDPDPSQEIRKKAAITVTPAQEAPKLTTHKRNTSEQQHRDIFAERRQAADQIRSVVDNRVSIVEQSPKSISDVGRRQIDKAILAGQQIWHDRPTPDPEGYIVGLDFGTSTTKVAYRQPYVAGDPIAVIPVPKQLRSASHPGLWQTALWFDTKKSMFSLYPVASSIPLVGFKAGLVKQSGLEPLKQMPTVSRACAAAAFLTMQLSYILGIYEIDRPLGTAGASHYWLINIGVPVAIRDDGPALERFTKIVSAACALIPHANKLTLNDVKAELAIANPVLPKGFGLVPELTAAIAGYSADPLVQTGAHLLVDVGSSTLDIVAFYLKSKLDASVFTAGVDLFGAGALEVVKSAKVNDSIFEMACNYLFYEVYGMAKNEKRAASLFKPGSRNNPVQLVITGGGCDTDLHARFINQMLKDSVLGNIPLSRPAPPAKILPKNCDQSRLLLAYGLTRDREELARLRLPSQIEDIELIQVSPISHIGKDDV</sequence>
<proteinExistence type="predicted"/>
<name>A0ABX2N5Y0_9SPHN</name>
<feature type="compositionally biased region" description="Polar residues" evidence="1">
    <location>
        <begin position="26"/>
        <end position="38"/>
    </location>
</feature>
<evidence type="ECO:0000313" key="2">
    <source>
        <dbReference type="EMBL" id="NVD29118.1"/>
    </source>
</evidence>
<feature type="compositionally biased region" description="Polar residues" evidence="1">
    <location>
        <begin position="46"/>
        <end position="56"/>
    </location>
</feature>
<accession>A0ABX2N5Y0</accession>